<reference evidence="10 11" key="1">
    <citation type="submission" date="2018-08" db="EMBL/GenBank/DDBJ databases">
        <title>A genome reference for cultivated species of the human gut microbiota.</title>
        <authorList>
            <person name="Zou Y."/>
            <person name="Xue W."/>
            <person name="Luo G."/>
        </authorList>
    </citation>
    <scope>NUCLEOTIDE SEQUENCE [LARGE SCALE GENOMIC DNA]</scope>
    <source>
        <strain evidence="5 17">AF24-16AC</strain>
        <strain evidence="9 16">AF31-28B-AC</strain>
        <strain evidence="8 15">AF39-11</strain>
        <strain evidence="7 13">AM23-23</strain>
        <strain evidence="6 14">AM31-10</strain>
        <strain evidence="4 11">OM06-2</strain>
        <strain evidence="3 10">OM08-14</strain>
        <strain evidence="2 12">TF10-3AC</strain>
    </source>
</reference>
<dbReference type="Proteomes" id="UP000260780">
    <property type="component" value="Unassembled WGS sequence"/>
</dbReference>
<evidence type="ECO:0000313" key="7">
    <source>
        <dbReference type="EMBL" id="RHF92307.1"/>
    </source>
</evidence>
<evidence type="ECO:0000313" key="15">
    <source>
        <dbReference type="Proteomes" id="UP000284916"/>
    </source>
</evidence>
<gene>
    <name evidence="8" type="ORF">DW035_04115</name>
    <name evidence="7" type="ORF">DW653_04600</name>
    <name evidence="6" type="ORF">DW789_04225</name>
    <name evidence="5" type="ORF">DWY14_06100</name>
    <name evidence="9" type="ORF">DWZ34_05645</name>
    <name evidence="4" type="ORF">DXB87_11130</name>
    <name evidence="3" type="ORF">DXC17_03660</name>
    <name evidence="2" type="ORF">DXD04_02920</name>
</gene>
<dbReference type="EMBL" id="QROI01000005">
    <property type="protein sequence ID" value="RHL17690.1"/>
    <property type="molecule type" value="Genomic_DNA"/>
</dbReference>
<evidence type="ECO:0000313" key="17">
    <source>
        <dbReference type="Proteomes" id="UP000285750"/>
    </source>
</evidence>
<evidence type="ECO:0000313" key="8">
    <source>
        <dbReference type="EMBL" id="RHL17690.1"/>
    </source>
</evidence>
<dbReference type="Pfam" id="PF19571">
    <property type="entry name" value="ACT_8"/>
    <property type="match status" value="1"/>
</dbReference>
<dbReference type="Proteomes" id="UP000260814">
    <property type="component" value="Unassembled WGS sequence"/>
</dbReference>
<evidence type="ECO:0000313" key="16">
    <source>
        <dbReference type="Proteomes" id="UP000285109"/>
    </source>
</evidence>
<evidence type="ECO:0000313" key="3">
    <source>
        <dbReference type="EMBL" id="RGM42030.1"/>
    </source>
</evidence>
<evidence type="ECO:0000313" key="11">
    <source>
        <dbReference type="Proteomes" id="UP000260814"/>
    </source>
</evidence>
<comment type="caution">
    <text evidence="2">The sequence shown here is derived from an EMBL/GenBank/DDBJ whole genome shotgun (WGS) entry which is preliminary data.</text>
</comment>
<dbReference type="Proteomes" id="UP000260862">
    <property type="component" value="Unassembled WGS sequence"/>
</dbReference>
<evidence type="ECO:0000259" key="1">
    <source>
        <dbReference type="Pfam" id="PF19571"/>
    </source>
</evidence>
<dbReference type="PANTHER" id="PTHR40099">
    <property type="entry name" value="ACETOLACTATE SYNTHASE, SMALL SUBUNIT"/>
    <property type="match status" value="1"/>
</dbReference>
<feature type="domain" description="ACT" evidence="1">
    <location>
        <begin position="1"/>
        <end position="136"/>
    </location>
</feature>
<dbReference type="EMBL" id="QSQT01000003">
    <property type="protein sequence ID" value="RGK57797.1"/>
    <property type="molecule type" value="Genomic_DNA"/>
</dbReference>
<dbReference type="InterPro" id="IPR045739">
    <property type="entry name" value="ACT_dom_pair"/>
</dbReference>
<dbReference type="RefSeq" id="WP_117670703.1">
    <property type="nucleotide sequence ID" value="NZ_CABOGR010000003.1"/>
</dbReference>
<proteinExistence type="predicted"/>
<sequence>MIIKQLSVFLENKTGRINDVVHTLGANGINMHAFSMAETADFGILRLIVSDVDKAVEVLREKNFAVMSTDVVCLSCANVPGSLAVVLEYLAEEQIFIEYMYAFAQADQAHVVIKPNDMSQCLKVLEAHHCHVLAKEEL</sequence>
<evidence type="ECO:0000313" key="13">
    <source>
        <dbReference type="Proteomes" id="UP000283485"/>
    </source>
</evidence>
<dbReference type="STRING" id="310297.BHV76_02215"/>
<dbReference type="EMBL" id="QSTW01000014">
    <property type="protein sequence ID" value="RGM89353.1"/>
    <property type="molecule type" value="Genomic_DNA"/>
</dbReference>
<keyword evidence="12" id="KW-1185">Reference proteome</keyword>
<dbReference type="Proteomes" id="UP000285109">
    <property type="component" value="Unassembled WGS sequence"/>
</dbReference>
<dbReference type="SUPFAM" id="SSF55021">
    <property type="entry name" value="ACT-like"/>
    <property type="match status" value="2"/>
</dbReference>
<evidence type="ECO:0000313" key="10">
    <source>
        <dbReference type="Proteomes" id="UP000260780"/>
    </source>
</evidence>
<dbReference type="Proteomes" id="UP000284361">
    <property type="component" value="Unassembled WGS sequence"/>
</dbReference>
<evidence type="ECO:0000313" key="2">
    <source>
        <dbReference type="EMBL" id="RGK57797.1"/>
    </source>
</evidence>
<protein>
    <submittedName>
        <fullName evidence="2">Amino acid-binding protein</fullName>
    </submittedName>
</protein>
<evidence type="ECO:0000313" key="6">
    <source>
        <dbReference type="EMBL" id="RHD57039.1"/>
    </source>
</evidence>
<name>A0A3E4N6E2_9BACT</name>
<dbReference type="EMBL" id="QRHQ01000005">
    <property type="protein sequence ID" value="RHF92307.1"/>
    <property type="molecule type" value="Genomic_DNA"/>
</dbReference>
<evidence type="ECO:0000313" key="9">
    <source>
        <dbReference type="EMBL" id="RHM98588.1"/>
    </source>
</evidence>
<evidence type="ECO:0000313" key="5">
    <source>
        <dbReference type="EMBL" id="RGS08354.1"/>
    </source>
</evidence>
<dbReference type="InterPro" id="IPR045865">
    <property type="entry name" value="ACT-like_dom_sf"/>
</dbReference>
<accession>A0A3E4N6E2</accession>
<evidence type="ECO:0000313" key="14">
    <source>
        <dbReference type="Proteomes" id="UP000284361"/>
    </source>
</evidence>
<dbReference type="EMBL" id="QSJG01000005">
    <property type="protein sequence ID" value="RHD57039.1"/>
    <property type="molecule type" value="Genomic_DNA"/>
</dbReference>
<evidence type="ECO:0000313" key="4">
    <source>
        <dbReference type="EMBL" id="RGM89353.1"/>
    </source>
</evidence>
<dbReference type="EMBL" id="QSTF01000005">
    <property type="protein sequence ID" value="RGM42030.1"/>
    <property type="molecule type" value="Genomic_DNA"/>
</dbReference>
<dbReference type="EMBL" id="QRQK01000008">
    <property type="protein sequence ID" value="RHM98588.1"/>
    <property type="molecule type" value="Genomic_DNA"/>
</dbReference>
<dbReference type="Gene3D" id="3.30.2130.10">
    <property type="entry name" value="VC0802-like"/>
    <property type="match status" value="1"/>
</dbReference>
<dbReference type="CDD" id="cd04908">
    <property type="entry name" value="ACT_Bt0572_1"/>
    <property type="match status" value="1"/>
</dbReference>
<dbReference type="AlphaFoldDB" id="A0A3E4N6E2"/>
<dbReference type="Proteomes" id="UP000284916">
    <property type="component" value="Unassembled WGS sequence"/>
</dbReference>
<organism evidence="2 12">
    <name type="scientific">Phocaeicola plebeius</name>
    <dbReference type="NCBI Taxonomy" id="310297"/>
    <lineage>
        <taxon>Bacteria</taxon>
        <taxon>Pseudomonadati</taxon>
        <taxon>Bacteroidota</taxon>
        <taxon>Bacteroidia</taxon>
        <taxon>Bacteroidales</taxon>
        <taxon>Bacteroidaceae</taxon>
        <taxon>Phocaeicola</taxon>
    </lineage>
</organism>
<dbReference type="Proteomes" id="UP000285750">
    <property type="component" value="Unassembled WGS sequence"/>
</dbReference>
<dbReference type="PANTHER" id="PTHR40099:SF1">
    <property type="entry name" value="ACETOLACTATE SYNTHASE, SMALL SUBUNIT"/>
    <property type="match status" value="1"/>
</dbReference>
<dbReference type="EMBL" id="QRUY01000010">
    <property type="protein sequence ID" value="RGS08354.1"/>
    <property type="molecule type" value="Genomic_DNA"/>
</dbReference>
<dbReference type="Proteomes" id="UP000283485">
    <property type="component" value="Unassembled WGS sequence"/>
</dbReference>
<evidence type="ECO:0000313" key="12">
    <source>
        <dbReference type="Proteomes" id="UP000260862"/>
    </source>
</evidence>